<evidence type="ECO:0000259" key="1">
    <source>
        <dbReference type="Pfam" id="PF00582"/>
    </source>
</evidence>
<dbReference type="InterPro" id="IPR006016">
    <property type="entry name" value="UspA"/>
</dbReference>
<protein>
    <submittedName>
        <fullName evidence="2">Universal stress protein</fullName>
    </submittedName>
</protein>
<dbReference type="Proteomes" id="UP001204376">
    <property type="component" value="Unassembled WGS sequence"/>
</dbReference>
<comment type="caution">
    <text evidence="2">The sequence shown here is derived from an EMBL/GenBank/DDBJ whole genome shotgun (WGS) entry which is preliminary data.</text>
</comment>
<reference evidence="2 3" key="1">
    <citation type="submission" date="2022-07" db="EMBL/GenBank/DDBJ databases">
        <title>Mucilaginibacter sp. JC4.</title>
        <authorList>
            <person name="Le V."/>
            <person name="Ko S.-R."/>
            <person name="Ahn C.-Y."/>
            <person name="Oh H.-M."/>
        </authorList>
    </citation>
    <scope>NUCLEOTIDE SEQUENCE [LARGE SCALE GENOMIC DNA]</scope>
    <source>
        <strain evidence="2 3">JC4</strain>
    </source>
</reference>
<evidence type="ECO:0000313" key="3">
    <source>
        <dbReference type="Proteomes" id="UP001204376"/>
    </source>
</evidence>
<keyword evidence="3" id="KW-1185">Reference proteome</keyword>
<dbReference type="SUPFAM" id="SSF52402">
    <property type="entry name" value="Adenine nucleotide alpha hydrolases-like"/>
    <property type="match status" value="1"/>
</dbReference>
<dbReference type="Pfam" id="PF00582">
    <property type="entry name" value="Usp"/>
    <property type="match status" value="1"/>
</dbReference>
<dbReference type="Gene3D" id="3.40.50.12370">
    <property type="match status" value="1"/>
</dbReference>
<gene>
    <name evidence="2" type="ORF">NPE20_26255</name>
</gene>
<dbReference type="EMBL" id="JANHOH010000015">
    <property type="protein sequence ID" value="MCQ6961503.1"/>
    <property type="molecule type" value="Genomic_DNA"/>
</dbReference>
<accession>A0ABT1TA33</accession>
<feature type="domain" description="UspA" evidence="1">
    <location>
        <begin position="1"/>
        <end position="122"/>
    </location>
</feature>
<name>A0ABT1TA33_9SPHI</name>
<proteinExistence type="predicted"/>
<dbReference type="RefSeq" id="WP_256541668.1">
    <property type="nucleotide sequence ID" value="NZ_JANHOH010000015.1"/>
</dbReference>
<evidence type="ECO:0000313" key="2">
    <source>
        <dbReference type="EMBL" id="MCQ6961503.1"/>
    </source>
</evidence>
<organism evidence="2 3">
    <name type="scientific">Mucilaginibacter aquariorum</name>
    <dbReference type="NCBI Taxonomy" id="2967225"/>
    <lineage>
        <taxon>Bacteria</taxon>
        <taxon>Pseudomonadati</taxon>
        <taxon>Bacteroidota</taxon>
        <taxon>Sphingobacteriia</taxon>
        <taxon>Sphingobacteriales</taxon>
        <taxon>Sphingobacteriaceae</taxon>
        <taxon>Mucilaginibacter</taxon>
    </lineage>
</organism>
<sequence length="259" mass="28860">MKQILVMIDFSVNAAHAADYAFRLAACLQMDILLVHYTGQKPPVDSGISEDWLEEQRLAQQKAGVEKLRLLSVAVRKLAESLDAGAYLPAVRYQWQDGAFDPRLAVYDPKSTVGLLVAGSHEYLPGGKPSQDHARLLIEHGLRPLLIVPPDADFQPYRQIVFETSLAEEEMARLQTLIKLAEPFQAELVITPVPLAKKLRDRAERFMAAIARQSPYTHIRFQETLPVLKKPELAVPGGNFDKGQWPPAALGQRVPLLVL</sequence>